<dbReference type="Proteomes" id="UP000192790">
    <property type="component" value="Unassembled WGS sequence"/>
</dbReference>
<dbReference type="InterPro" id="IPR023772">
    <property type="entry name" value="DNA-bd_HTH_TetR-type_CS"/>
</dbReference>
<dbReference type="PROSITE" id="PS50977">
    <property type="entry name" value="HTH_TETR_2"/>
    <property type="match status" value="1"/>
</dbReference>
<name>A0A1W2C381_9FIRM</name>
<dbReference type="STRING" id="1122930.SAMN02745168_2521"/>
<evidence type="ECO:0000259" key="3">
    <source>
        <dbReference type="PROSITE" id="PS50977"/>
    </source>
</evidence>
<organism evidence="4 5">
    <name type="scientific">Papillibacter cinnamivorans DSM 12816</name>
    <dbReference type="NCBI Taxonomy" id="1122930"/>
    <lineage>
        <taxon>Bacteria</taxon>
        <taxon>Bacillati</taxon>
        <taxon>Bacillota</taxon>
        <taxon>Clostridia</taxon>
        <taxon>Eubacteriales</taxon>
        <taxon>Oscillospiraceae</taxon>
        <taxon>Papillibacter</taxon>
    </lineage>
</organism>
<dbReference type="PANTHER" id="PTHR43479:SF11">
    <property type="entry name" value="ACREF_ENVCD OPERON REPRESSOR-RELATED"/>
    <property type="match status" value="1"/>
</dbReference>
<dbReference type="EMBL" id="FWXW01000007">
    <property type="protein sequence ID" value="SMC79484.1"/>
    <property type="molecule type" value="Genomic_DNA"/>
</dbReference>
<keyword evidence="1 2" id="KW-0238">DNA-binding</keyword>
<dbReference type="InterPro" id="IPR001647">
    <property type="entry name" value="HTH_TetR"/>
</dbReference>
<sequence length="208" mass="24496">MNKIFEAAEKLSVEKSYFEYTITDVTNLAGIGMGTFYTYFNDKFSLHRYMLQYYSHEIRMVTSMASDEYTTRYQKEFYGLKAYLQYIQEHPVAYRIIWESQLTDPEFFKSYYENFCEKYLAGLQEGVERGEVLDCNLTAAAYLIMGGYSLYGLKLVIFDKKEQVTNQDVYNIMRILRHGLFPYPKPKSRSFSPVFDDTGREIPAESEE</sequence>
<keyword evidence="5" id="KW-1185">Reference proteome</keyword>
<dbReference type="OrthoDB" id="9812484at2"/>
<feature type="DNA-binding region" description="H-T-H motif" evidence="2">
    <location>
        <begin position="21"/>
        <end position="40"/>
    </location>
</feature>
<evidence type="ECO:0000256" key="2">
    <source>
        <dbReference type="PROSITE-ProRule" id="PRU00335"/>
    </source>
</evidence>
<dbReference type="InterPro" id="IPR036271">
    <property type="entry name" value="Tet_transcr_reg_TetR-rel_C_sf"/>
</dbReference>
<dbReference type="GO" id="GO:0003677">
    <property type="term" value="F:DNA binding"/>
    <property type="evidence" value="ECO:0007669"/>
    <property type="project" value="UniProtKB-UniRule"/>
</dbReference>
<evidence type="ECO:0000313" key="5">
    <source>
        <dbReference type="Proteomes" id="UP000192790"/>
    </source>
</evidence>
<accession>A0A1W2C381</accession>
<dbReference type="PROSITE" id="PS01081">
    <property type="entry name" value="HTH_TETR_1"/>
    <property type="match status" value="1"/>
</dbReference>
<proteinExistence type="predicted"/>
<dbReference type="InterPro" id="IPR009057">
    <property type="entry name" value="Homeodomain-like_sf"/>
</dbReference>
<dbReference type="Gene3D" id="1.10.357.10">
    <property type="entry name" value="Tetracycline Repressor, domain 2"/>
    <property type="match status" value="1"/>
</dbReference>
<protein>
    <submittedName>
        <fullName evidence="4">Transcriptional regulator, TetR family</fullName>
    </submittedName>
</protein>
<evidence type="ECO:0000313" key="4">
    <source>
        <dbReference type="EMBL" id="SMC79484.1"/>
    </source>
</evidence>
<feature type="domain" description="HTH tetR-type" evidence="3">
    <location>
        <begin position="1"/>
        <end position="58"/>
    </location>
</feature>
<dbReference type="AlphaFoldDB" id="A0A1W2C381"/>
<dbReference type="PANTHER" id="PTHR43479">
    <property type="entry name" value="ACREF/ENVCD OPERON REPRESSOR-RELATED"/>
    <property type="match status" value="1"/>
</dbReference>
<gene>
    <name evidence="4" type="ORF">SAMN02745168_2521</name>
</gene>
<dbReference type="RefSeq" id="WP_084235198.1">
    <property type="nucleotide sequence ID" value="NZ_FWXW01000007.1"/>
</dbReference>
<dbReference type="InterPro" id="IPR050624">
    <property type="entry name" value="HTH-type_Tx_Regulator"/>
</dbReference>
<dbReference type="SUPFAM" id="SSF48498">
    <property type="entry name" value="Tetracyclin repressor-like, C-terminal domain"/>
    <property type="match status" value="1"/>
</dbReference>
<evidence type="ECO:0000256" key="1">
    <source>
        <dbReference type="ARBA" id="ARBA00023125"/>
    </source>
</evidence>
<reference evidence="4 5" key="1">
    <citation type="submission" date="2017-04" db="EMBL/GenBank/DDBJ databases">
        <authorList>
            <person name="Afonso C.L."/>
            <person name="Miller P.J."/>
            <person name="Scott M.A."/>
            <person name="Spackman E."/>
            <person name="Goraichik I."/>
            <person name="Dimitrov K.M."/>
            <person name="Suarez D.L."/>
            <person name="Swayne D.E."/>
        </authorList>
    </citation>
    <scope>NUCLEOTIDE SEQUENCE [LARGE SCALE GENOMIC DNA]</scope>
    <source>
        <strain evidence="4 5">DSM 12816</strain>
    </source>
</reference>
<dbReference type="SUPFAM" id="SSF46689">
    <property type="entry name" value="Homeodomain-like"/>
    <property type="match status" value="1"/>
</dbReference>